<evidence type="ECO:0000313" key="2">
    <source>
        <dbReference type="EMBL" id="KAH0522500.1"/>
    </source>
</evidence>
<reference evidence="2 3" key="1">
    <citation type="submission" date="2021-08" db="EMBL/GenBank/DDBJ databases">
        <title>The highly contiguous genome resource for Trichoderma semiorbis FJ059, a fungal antagonistic to plant pathogens.</title>
        <authorList>
            <person name="Liu T."/>
        </authorList>
    </citation>
    <scope>NUCLEOTIDE SEQUENCE [LARGE SCALE GENOMIC DNA]</scope>
    <source>
        <strain evidence="2 3">FJ059</strain>
    </source>
</reference>
<comment type="caution">
    <text evidence="2">The sequence shown here is derived from an EMBL/GenBank/DDBJ whole genome shotgun (WGS) entry which is preliminary data.</text>
</comment>
<proteinExistence type="predicted"/>
<evidence type="ECO:0000313" key="3">
    <source>
        <dbReference type="Proteomes" id="UP000826573"/>
    </source>
</evidence>
<feature type="region of interest" description="Disordered" evidence="1">
    <location>
        <begin position="161"/>
        <end position="180"/>
    </location>
</feature>
<dbReference type="Proteomes" id="UP000826573">
    <property type="component" value="Unassembled WGS sequence"/>
</dbReference>
<feature type="region of interest" description="Disordered" evidence="1">
    <location>
        <begin position="91"/>
        <end position="153"/>
    </location>
</feature>
<feature type="compositionally biased region" description="Acidic residues" evidence="1">
    <location>
        <begin position="132"/>
        <end position="147"/>
    </location>
</feature>
<dbReference type="EMBL" id="JAIMJC010000007">
    <property type="protein sequence ID" value="KAH0522500.1"/>
    <property type="molecule type" value="Genomic_DNA"/>
</dbReference>
<feature type="region of interest" description="Disordered" evidence="1">
    <location>
        <begin position="504"/>
        <end position="524"/>
    </location>
</feature>
<feature type="compositionally biased region" description="Basic and acidic residues" evidence="1">
    <location>
        <begin position="91"/>
        <end position="100"/>
    </location>
</feature>
<feature type="compositionally biased region" description="Acidic residues" evidence="1">
    <location>
        <begin position="277"/>
        <end position="300"/>
    </location>
</feature>
<keyword evidence="3" id="KW-1185">Reference proteome</keyword>
<sequence>MAPCRPTRASKAKPTSTRSSQARKEKQSKLKSRKKRAKAKSLRRELRKQFRRDCAQLPNGLELELPEEEDFVGISKVPNRKYYSKIAKARKELNKDKTRELPVSLKASAPQVPDPYDDKPQLSYLKRGGYQEQEEEEQEDQEQEVNQEPERDYEPFRFGRKRARKAPPPPPPPPPPEPVIQKTPATFMGMPREIRMEIYRHLLTAAKPIPVHGGWKQVYWTKDLQIFTAILRACKIVHEEASVVLYGANTFLYRLRDANFNGVYIDNLATDDELLERGEDESESEYEDDLEQDDENDEDGPVGADRECCINIETYGHLFRHIAIEAEANRYSAVTQDCMVNAMNVFRKPDQDGPVTASRNIHTLTVCIMPLLHQQHNQPQGRFTFIDFFLPGSPVIEAIKSIDSQMLHVDILTRHASRRSAQVTVKGSGSCRLTINRRHEQAMNYFQGDDFGAKGDKAVRRRTVEMAKRSAEAIDTLAKHIEEQCNQRHFDKDTTMDMDVDSPDWLNVDQDDDHHDEDIWGGGY</sequence>
<protein>
    <submittedName>
        <fullName evidence="2">Uncharacterized protein</fullName>
    </submittedName>
</protein>
<organism evidence="2 3">
    <name type="scientific">Trichoderma semiorbis</name>
    <dbReference type="NCBI Taxonomy" id="1491008"/>
    <lineage>
        <taxon>Eukaryota</taxon>
        <taxon>Fungi</taxon>
        <taxon>Dikarya</taxon>
        <taxon>Ascomycota</taxon>
        <taxon>Pezizomycotina</taxon>
        <taxon>Sordariomycetes</taxon>
        <taxon>Hypocreomycetidae</taxon>
        <taxon>Hypocreales</taxon>
        <taxon>Hypocreaceae</taxon>
        <taxon>Trichoderma</taxon>
    </lineage>
</organism>
<evidence type="ECO:0000256" key="1">
    <source>
        <dbReference type="SAM" id="MobiDB-lite"/>
    </source>
</evidence>
<gene>
    <name evidence="2" type="ORF">TsFJ059_006334</name>
</gene>
<feature type="compositionally biased region" description="Pro residues" evidence="1">
    <location>
        <begin position="166"/>
        <end position="178"/>
    </location>
</feature>
<feature type="region of interest" description="Disordered" evidence="1">
    <location>
        <begin position="277"/>
        <end position="303"/>
    </location>
</feature>
<feature type="region of interest" description="Disordered" evidence="1">
    <location>
        <begin position="1"/>
        <end position="46"/>
    </location>
</feature>
<feature type="compositionally biased region" description="Basic residues" evidence="1">
    <location>
        <begin position="29"/>
        <end position="41"/>
    </location>
</feature>
<accession>A0A9P8KLU1</accession>
<name>A0A9P8KLU1_9HYPO</name>
<dbReference type="AlphaFoldDB" id="A0A9P8KLU1"/>